<proteinExistence type="predicted"/>
<evidence type="ECO:0008006" key="2">
    <source>
        <dbReference type="Google" id="ProtNLM"/>
    </source>
</evidence>
<reference evidence="1" key="1">
    <citation type="journal article" date="2015" name="Nature">
        <title>Complex archaea that bridge the gap between prokaryotes and eukaryotes.</title>
        <authorList>
            <person name="Spang A."/>
            <person name="Saw J.H."/>
            <person name="Jorgensen S.L."/>
            <person name="Zaremba-Niedzwiedzka K."/>
            <person name="Martijn J."/>
            <person name="Lind A.E."/>
            <person name="van Eijk R."/>
            <person name="Schleper C."/>
            <person name="Guy L."/>
            <person name="Ettema T.J."/>
        </authorList>
    </citation>
    <scope>NUCLEOTIDE SEQUENCE</scope>
</reference>
<dbReference type="SUPFAM" id="SSF51126">
    <property type="entry name" value="Pectin lyase-like"/>
    <property type="match status" value="1"/>
</dbReference>
<gene>
    <name evidence="1" type="ORF">LCGC14_1766610</name>
</gene>
<dbReference type="AlphaFoldDB" id="A0A0F9JEB9"/>
<accession>A0A0F9JEB9</accession>
<name>A0A0F9JEB9_9ZZZZ</name>
<dbReference type="EMBL" id="LAZR01016508">
    <property type="protein sequence ID" value="KKM04206.1"/>
    <property type="molecule type" value="Genomic_DNA"/>
</dbReference>
<protein>
    <recommendedName>
        <fullName evidence="2">Right handed beta helix domain-containing protein</fullName>
    </recommendedName>
</protein>
<organism evidence="1">
    <name type="scientific">marine sediment metagenome</name>
    <dbReference type="NCBI Taxonomy" id="412755"/>
    <lineage>
        <taxon>unclassified sequences</taxon>
        <taxon>metagenomes</taxon>
        <taxon>ecological metagenomes</taxon>
    </lineage>
</organism>
<feature type="non-terminal residue" evidence="1">
    <location>
        <position position="1"/>
    </location>
</feature>
<comment type="caution">
    <text evidence="1">The sequence shown here is derived from an EMBL/GenBank/DDBJ whole genome shotgun (WGS) entry which is preliminary data.</text>
</comment>
<dbReference type="InterPro" id="IPR011050">
    <property type="entry name" value="Pectin_lyase_fold/virulence"/>
</dbReference>
<sequence>PNSEIYYVDKDHANALDADDGEHGITRELPFKSIEYATAINNAAFAADGDPQRTMFIHSKTYTENLTVFPKNCTVIGVGGKVRIQGYHSFSHAQNCRIHNIQFRSNQASVPIIHVTGNSHGFELHKCVFDSQAAISECVKFTGSQSDIVINDCRIGYETNVANSPDIAIRFAGVHAQRSKIVDNQIFSTGIGIQIDITMASGNFLLVKDNVISVGPGTSTDQMAIGIYDKTTAPRGGLYVNNYISAVDAIKFDVPGTLAQNLCIGNHVVQAGTGGIETSGS</sequence>
<evidence type="ECO:0000313" key="1">
    <source>
        <dbReference type="EMBL" id="KKM04206.1"/>
    </source>
</evidence>